<protein>
    <submittedName>
        <fullName evidence="1">DUF1153 domain-containing protein</fullName>
    </submittedName>
</protein>
<dbReference type="InterPro" id="IPR036388">
    <property type="entry name" value="WH-like_DNA-bd_sf"/>
</dbReference>
<organism evidence="1 2">
    <name type="scientific">Novosphingobium aquae</name>
    <dbReference type="NCBI Taxonomy" id="3133435"/>
    <lineage>
        <taxon>Bacteria</taxon>
        <taxon>Pseudomonadati</taxon>
        <taxon>Pseudomonadota</taxon>
        <taxon>Alphaproteobacteria</taxon>
        <taxon>Sphingomonadales</taxon>
        <taxon>Sphingomonadaceae</taxon>
        <taxon>Novosphingobium</taxon>
    </lineage>
</organism>
<reference evidence="1 2" key="1">
    <citation type="submission" date="2024-03" db="EMBL/GenBank/DDBJ databases">
        <authorList>
            <person name="Jo J.-H."/>
        </authorList>
    </citation>
    <scope>NUCLEOTIDE SEQUENCE [LARGE SCALE GENOMIC DNA]</scope>
    <source>
        <strain evidence="1 2">AS3R-12</strain>
    </source>
</reference>
<proteinExistence type="predicted"/>
<evidence type="ECO:0000313" key="2">
    <source>
        <dbReference type="Proteomes" id="UP001379235"/>
    </source>
</evidence>
<dbReference type="Pfam" id="PF06627">
    <property type="entry name" value="DUF1153"/>
    <property type="match status" value="1"/>
</dbReference>
<accession>A0ABU8S4W6</accession>
<dbReference type="RefSeq" id="WP_339964228.1">
    <property type="nucleotide sequence ID" value="NZ_JBBHJY010000001.1"/>
</dbReference>
<keyword evidence="2" id="KW-1185">Reference proteome</keyword>
<dbReference type="EMBL" id="JBBHJY010000001">
    <property type="protein sequence ID" value="MEJ6008631.1"/>
    <property type="molecule type" value="Genomic_DNA"/>
</dbReference>
<dbReference type="SUPFAM" id="SSF48295">
    <property type="entry name" value="TrpR-like"/>
    <property type="match status" value="1"/>
</dbReference>
<dbReference type="Gene3D" id="1.10.10.10">
    <property type="entry name" value="Winged helix-like DNA-binding domain superfamily/Winged helix DNA-binding domain"/>
    <property type="match status" value="1"/>
</dbReference>
<dbReference type="InterPro" id="IPR009534">
    <property type="entry name" value="DUF1153"/>
</dbReference>
<sequence length="110" mass="12400">MIEYSNSRPAQIIGPNNQILTRETLPPANTTRWVAHRKAQIVAAVESGLMSIDEVIQRYDLSIEEFAGWQRAMDRAGVAGLRIAWLQKDRAEHRRAKGKPAGTKLRLVTH</sequence>
<dbReference type="Proteomes" id="UP001379235">
    <property type="component" value="Unassembled WGS sequence"/>
</dbReference>
<name>A0ABU8S4W6_9SPHN</name>
<comment type="caution">
    <text evidence="1">The sequence shown here is derived from an EMBL/GenBank/DDBJ whole genome shotgun (WGS) entry which is preliminary data.</text>
</comment>
<dbReference type="InterPro" id="IPR010921">
    <property type="entry name" value="Trp_repressor/repl_initiator"/>
</dbReference>
<evidence type="ECO:0000313" key="1">
    <source>
        <dbReference type="EMBL" id="MEJ6008631.1"/>
    </source>
</evidence>
<gene>
    <name evidence="1" type="ORF">WG900_01725</name>
</gene>